<dbReference type="PROSITE" id="PS00542">
    <property type="entry name" value="COMPLEX1_30K"/>
    <property type="match status" value="1"/>
</dbReference>
<feature type="compositionally biased region" description="Polar residues" evidence="9">
    <location>
        <begin position="245"/>
        <end position="269"/>
    </location>
</feature>
<reference evidence="11 12" key="2">
    <citation type="submission" date="2017-02" db="EMBL/GenBank/DDBJ databases">
        <title>A genome survey and senescence transcriptome analysis in Lentinula edodes.</title>
        <authorList>
            <person name="Sakamoto Y."/>
            <person name="Nakade K."/>
            <person name="Sato S."/>
            <person name="Yoshida Y."/>
            <person name="Miyazaki K."/>
            <person name="Natsume S."/>
            <person name="Konno N."/>
        </authorList>
    </citation>
    <scope>NUCLEOTIDE SEQUENCE [LARGE SCALE GENOMIC DNA]</scope>
    <source>
        <strain evidence="11 12">NBRC 111202</strain>
    </source>
</reference>
<feature type="region of interest" description="Disordered" evidence="9">
    <location>
        <begin position="1400"/>
        <end position="1489"/>
    </location>
</feature>
<reference evidence="11 12" key="1">
    <citation type="submission" date="2016-08" db="EMBL/GenBank/DDBJ databases">
        <authorList>
            <consortium name="Lentinula edodes genome sequencing consortium"/>
            <person name="Sakamoto Y."/>
            <person name="Nakade K."/>
            <person name="Sato S."/>
            <person name="Yoshida Y."/>
            <person name="Miyazaki K."/>
            <person name="Natsume S."/>
            <person name="Konno N."/>
        </authorList>
    </citation>
    <scope>NUCLEOTIDE SEQUENCE [LARGE SCALE GENOMIC DNA]</scope>
    <source>
        <strain evidence="11 12">NBRC 111202</strain>
    </source>
</reference>
<comment type="subcellular location">
    <subcellularLocation>
        <location evidence="1">Mitochondrion</location>
    </subcellularLocation>
</comment>
<keyword evidence="4 8" id="KW-1278">Translocase</keyword>
<dbReference type="SUPFAM" id="SSF143243">
    <property type="entry name" value="Nqo5-like"/>
    <property type="match status" value="1"/>
</dbReference>
<dbReference type="NCBIfam" id="TIGR01961">
    <property type="entry name" value="NuoC_fam"/>
    <property type="match status" value="1"/>
</dbReference>
<feature type="compositionally biased region" description="Polar residues" evidence="9">
    <location>
        <begin position="286"/>
        <end position="297"/>
    </location>
</feature>
<gene>
    <name evidence="11" type="ORF">LENED_006503</name>
</gene>
<name>A0A1Q3EBU0_LENED</name>
<dbReference type="PANTHER" id="PTHR10884:SF14">
    <property type="entry name" value="NADH DEHYDROGENASE [UBIQUINONE] IRON-SULFUR PROTEIN 3, MITOCHONDRIAL"/>
    <property type="match status" value="1"/>
</dbReference>
<feature type="compositionally biased region" description="Polar residues" evidence="9">
    <location>
        <begin position="450"/>
        <end position="461"/>
    </location>
</feature>
<organism evidence="11 12">
    <name type="scientific">Lentinula edodes</name>
    <name type="common">Shiitake mushroom</name>
    <name type="synonym">Lentinus edodes</name>
    <dbReference type="NCBI Taxonomy" id="5353"/>
    <lineage>
        <taxon>Eukaryota</taxon>
        <taxon>Fungi</taxon>
        <taxon>Dikarya</taxon>
        <taxon>Basidiomycota</taxon>
        <taxon>Agaricomycotina</taxon>
        <taxon>Agaricomycetes</taxon>
        <taxon>Agaricomycetidae</taxon>
        <taxon>Agaricales</taxon>
        <taxon>Marasmiineae</taxon>
        <taxon>Omphalotaceae</taxon>
        <taxon>Lentinula</taxon>
    </lineage>
</organism>
<dbReference type="Proteomes" id="UP000188533">
    <property type="component" value="Unassembled WGS sequence"/>
</dbReference>
<evidence type="ECO:0000256" key="8">
    <source>
        <dbReference type="RuleBase" id="RU003456"/>
    </source>
</evidence>
<feature type="compositionally biased region" description="Basic and acidic residues" evidence="9">
    <location>
        <begin position="750"/>
        <end position="764"/>
    </location>
</feature>
<feature type="domain" description="NADH:ubiquinone oxidoreductase 30kDa subunit" evidence="10">
    <location>
        <begin position="63"/>
        <end position="183"/>
    </location>
</feature>
<feature type="region of interest" description="Disordered" evidence="9">
    <location>
        <begin position="588"/>
        <end position="607"/>
    </location>
</feature>
<dbReference type="InterPro" id="IPR037232">
    <property type="entry name" value="NADH_quin_OxRdtase_su_C/D-like"/>
</dbReference>
<evidence type="ECO:0000256" key="7">
    <source>
        <dbReference type="ARBA" id="ARBA00049551"/>
    </source>
</evidence>
<feature type="compositionally biased region" description="Basic and acidic residues" evidence="9">
    <location>
        <begin position="933"/>
        <end position="964"/>
    </location>
</feature>
<evidence type="ECO:0000256" key="5">
    <source>
        <dbReference type="ARBA" id="ARBA00023027"/>
    </source>
</evidence>
<dbReference type="GO" id="GO:0008137">
    <property type="term" value="F:NADH dehydrogenase (ubiquinone) activity"/>
    <property type="evidence" value="ECO:0007669"/>
    <property type="project" value="UniProtKB-EC"/>
</dbReference>
<evidence type="ECO:0000256" key="4">
    <source>
        <dbReference type="ARBA" id="ARBA00022967"/>
    </source>
</evidence>
<feature type="region of interest" description="Disordered" evidence="9">
    <location>
        <begin position="1014"/>
        <end position="1089"/>
    </location>
</feature>
<feature type="compositionally biased region" description="Low complexity" evidence="9">
    <location>
        <begin position="856"/>
        <end position="867"/>
    </location>
</feature>
<feature type="compositionally biased region" description="Low complexity" evidence="9">
    <location>
        <begin position="462"/>
        <end position="482"/>
    </location>
</feature>
<dbReference type="Gene3D" id="3.30.460.80">
    <property type="entry name" value="NADH:ubiquinone oxidoreductase, 30kDa subunit"/>
    <property type="match status" value="1"/>
</dbReference>
<feature type="region of interest" description="Disordered" evidence="9">
    <location>
        <begin position="1"/>
        <end position="23"/>
    </location>
</feature>
<dbReference type="FunFam" id="3.30.460.80:FF:000002">
    <property type="entry name" value="NADH dehydrogenase iron-sulfur protein 3, mitochondrial"/>
    <property type="match status" value="1"/>
</dbReference>
<feature type="compositionally biased region" description="Basic and acidic residues" evidence="9">
    <location>
        <begin position="1532"/>
        <end position="1544"/>
    </location>
</feature>
<feature type="compositionally biased region" description="Polar residues" evidence="9">
    <location>
        <begin position="13"/>
        <end position="23"/>
    </location>
</feature>
<keyword evidence="3 8" id="KW-0813">Transport</keyword>
<evidence type="ECO:0000256" key="3">
    <source>
        <dbReference type="ARBA" id="ARBA00022448"/>
    </source>
</evidence>
<evidence type="ECO:0000259" key="10">
    <source>
        <dbReference type="Pfam" id="PF00329"/>
    </source>
</evidence>
<sequence>MLSRIAIRPASASPFTEPTSPNPSVEKYAQAAESLHTYGSYLMQCLPKFIQQFSVLRDELTLYTAPSGIIPLLTFLRDHSQCQFKSVMDISGVDFPEREKRFEVVYHMLSVRFAGRLRVKTYAGEGDHVPSAVEIFRGADWYEREAWDLFGIFFSGHPDLRRILTDYGFEGHPLRKDFPLTGYTEVRYDEERKRVVYEPLQLTQAFRNFESLSPWEQIGQGVKPNRPEELKPLPPPKAEPETKKSALQQNSLERSSLEVTFPRNSSSLGSLEKRQAGVFLDASMANTDQNPSISSESSDQEVKQLESPLNASQSVSQGSNVPDSNSITTSGSVSDTMDSKGSPAISSNNTSHSRPTLVQLGSNTTSAAQHPKKYSASNINKKFLEQNSTSTTVPPAFGSNSARLGGRPAVQSSSSPSHPRLVTTKLTATTQLAPSPGPSWSRPSSVTPPVANSSVSAPNGISSLAPTPSQASASTSVPAAPQLPHIGKVIQPQPRSLGLGQTVHRDAGHAAGPSQGKPAWGNVNPAVAAGATRADPRTQSDFPTAAEVAQSRSKSKPPRDMESEAEAAHKQARMEEADTFRGVHLDPNAHHWDEMEEDDDNFLDGVIEFGDGRQYKVDTNDGPAPSASPPQVSTREPTTSSQEHPEPVRKEDRFADDFDRSWPRTKDMSTPTSDFAHLPASRAPHNISPSTSQSAHSPVEASRVLFNERSNRLEPYNNSRELGRSTQGSDSRFKPAPGEGSHRVWGYNDANEKQREHEIPRREMQPVSPQQQHLPHRSPRAGPGHFPSSSFDRDLPPEHRGRRLSNMGPPPVPFHATNRTPSFRDNGRQLPPHLVNGPPITPSFERRQSSRDSRYSARPSSSAGQSSVRHPSQSPVLSHAHASVSSPITVSTEPSVSTPQVSAAALEDIKKDLMQSGAARAKQRRQQEEEEREKEKERARRKAAEIEARLVEEKEKAKQEKVKVEASSQPPPTVVESQEAKVSAIIEEAVSSVQIKPTSTSGVNGVSFEKPLLRRLSTTRMPPQDASRPPFARKSSSFALPTPATTSGTAESWRIKPSAVAPPPSSQPPSATTEKSRAMSFATPPPSALDHVESLTDLEVVDYSDLAEFMGVPEKMEEEQSKDLQDTQSETVSPSKSRRPVASDFFEEESPSVIVSSTSTVRSDTGTWRTNNGVPAVISLVDENAPNDAVSQSEVAVPEVVVPVLSKQAPVDQNLVHTVPPHIPPTAARRSQYNKEAAMSALDDAMSRIRGALDVMHEKDHRSSELDQAAPRTLFPSSPMPSNRWVPPALRESRPTETFATTCPEPPKSPKSWKVFTVNLPTTSTPRDPIPRKQLELFNKIQPVRWDILSFTPPVEGMSRREFTLNDVLFRKPYSYGGYKGKSKYRVRIPKSVLKVNLPSQNVTARPSTASKLTGADGASTWRKPTTTTGKIELEPSVGLNTTSRSPPPEPEPEPVSQVKKGEEVLAESEDTSAAPMRSRSQPKMPAGSGVAFYRNAHLSTESGLKSSHRIYFLMLYLQPIHSRHLRPRAPGKAESKSSDDSPDRVPLTPPAHHTSPWARSSLGIAVKESPVRRPDPEHLKAVWSQTSNQPGLHPVNSLDGITDDLPTVPFTIQDVKSEDGSLFAKHFFKSTNDISSLNDSPSRTAHADVQLSSYPSPTSQPKCETTVSLSPSSNDEPFAST</sequence>
<keyword evidence="12" id="KW-1185">Reference proteome</keyword>
<feature type="compositionally biased region" description="Polar residues" evidence="9">
    <location>
        <begin position="1034"/>
        <end position="1050"/>
    </location>
</feature>
<dbReference type="STRING" id="5353.A0A1Q3EBU0"/>
<feature type="compositionally biased region" description="Polar residues" evidence="9">
    <location>
        <begin position="716"/>
        <end position="730"/>
    </location>
</feature>
<keyword evidence="6 11" id="KW-0830">Ubiquinone</keyword>
<feature type="region of interest" description="Disordered" evidence="9">
    <location>
        <begin position="505"/>
        <end position="582"/>
    </location>
</feature>
<feature type="compositionally biased region" description="Polar residues" evidence="9">
    <location>
        <begin position="1126"/>
        <end position="1135"/>
    </location>
</feature>
<dbReference type="GO" id="GO:0016020">
    <property type="term" value="C:membrane"/>
    <property type="evidence" value="ECO:0007669"/>
    <property type="project" value="UniProtKB-ARBA"/>
</dbReference>
<dbReference type="NCBIfam" id="NF004733">
    <property type="entry name" value="PRK06074.1-5"/>
    <property type="match status" value="1"/>
</dbReference>
<feature type="compositionally biased region" description="Polar residues" evidence="9">
    <location>
        <begin position="1651"/>
        <end position="1682"/>
    </location>
</feature>
<evidence type="ECO:0000256" key="1">
    <source>
        <dbReference type="ARBA" id="ARBA00004173"/>
    </source>
</evidence>
<feature type="region of interest" description="Disordered" evidence="9">
    <location>
        <begin position="613"/>
        <end position="977"/>
    </location>
</feature>
<dbReference type="InterPro" id="IPR001268">
    <property type="entry name" value="NADH_UbQ_OxRdtase_30kDa_su"/>
</dbReference>
<comment type="caution">
    <text evidence="11">The sequence shown here is derived from an EMBL/GenBank/DDBJ whole genome shotgun (WGS) entry which is preliminary data.</text>
</comment>
<evidence type="ECO:0000256" key="6">
    <source>
        <dbReference type="ARBA" id="ARBA00023075"/>
    </source>
</evidence>
<feature type="compositionally biased region" description="Polar residues" evidence="9">
    <location>
        <begin position="307"/>
        <end position="336"/>
    </location>
</feature>
<evidence type="ECO:0000313" key="11">
    <source>
        <dbReference type="EMBL" id="GAW04697.1"/>
    </source>
</evidence>
<feature type="region of interest" description="Disordered" evidence="9">
    <location>
        <begin position="1260"/>
        <end position="1284"/>
    </location>
</feature>
<dbReference type="GO" id="GO:0016651">
    <property type="term" value="F:oxidoreductase activity, acting on NAD(P)H"/>
    <property type="evidence" value="ECO:0007669"/>
    <property type="project" value="InterPro"/>
</dbReference>
<keyword evidence="5 8" id="KW-0520">NAD</keyword>
<feature type="region of interest" description="Disordered" evidence="9">
    <location>
        <begin position="1634"/>
        <end position="1682"/>
    </location>
</feature>
<feature type="region of interest" description="Disordered" evidence="9">
    <location>
        <begin position="1111"/>
        <end position="1149"/>
    </location>
</feature>
<feature type="compositionally biased region" description="Polar residues" evidence="9">
    <location>
        <begin position="1400"/>
        <end position="1412"/>
    </location>
</feature>
<evidence type="ECO:0000256" key="9">
    <source>
        <dbReference type="SAM" id="MobiDB-lite"/>
    </source>
</evidence>
<dbReference type="Pfam" id="PF00329">
    <property type="entry name" value="Complex1_30kDa"/>
    <property type="match status" value="1"/>
</dbReference>
<feature type="compositionally biased region" description="Polar residues" evidence="9">
    <location>
        <begin position="375"/>
        <end position="402"/>
    </location>
</feature>
<accession>A0A1Q3EBU0</accession>
<feature type="region of interest" description="Disordered" evidence="9">
    <location>
        <begin position="1527"/>
        <end position="1563"/>
    </location>
</feature>
<comment type="catalytic activity">
    <reaction evidence="7">
        <text>a ubiquinone + NADH + 5 H(+)(in) = a ubiquinol + NAD(+) + 4 H(+)(out)</text>
        <dbReference type="Rhea" id="RHEA:29091"/>
        <dbReference type="Rhea" id="RHEA-COMP:9565"/>
        <dbReference type="Rhea" id="RHEA-COMP:9566"/>
        <dbReference type="ChEBI" id="CHEBI:15378"/>
        <dbReference type="ChEBI" id="CHEBI:16389"/>
        <dbReference type="ChEBI" id="CHEBI:17976"/>
        <dbReference type="ChEBI" id="CHEBI:57540"/>
        <dbReference type="ChEBI" id="CHEBI:57945"/>
        <dbReference type="EC" id="7.1.1.2"/>
    </reaction>
</comment>
<dbReference type="EMBL" id="BDGU01000206">
    <property type="protein sequence ID" value="GAW04697.1"/>
    <property type="molecule type" value="Genomic_DNA"/>
</dbReference>
<feature type="compositionally biased region" description="Polar residues" evidence="9">
    <location>
        <begin position="344"/>
        <end position="368"/>
    </location>
</feature>
<protein>
    <submittedName>
        <fullName evidence="11">Nadh-ubiquinone oxidoreductase kDa subunit</fullName>
    </submittedName>
</protein>
<feature type="region of interest" description="Disordered" evidence="9">
    <location>
        <begin position="286"/>
        <end position="482"/>
    </location>
</feature>
<feature type="compositionally biased region" description="Basic and acidic residues" evidence="9">
    <location>
        <begin position="557"/>
        <end position="582"/>
    </location>
</feature>
<feature type="compositionally biased region" description="Basic and acidic residues" evidence="9">
    <location>
        <begin position="643"/>
        <end position="667"/>
    </location>
</feature>
<feature type="compositionally biased region" description="Polar residues" evidence="9">
    <location>
        <begin position="629"/>
        <end position="642"/>
    </location>
</feature>
<feature type="compositionally biased region" description="Polar residues" evidence="9">
    <location>
        <begin position="1634"/>
        <end position="1644"/>
    </location>
</feature>
<dbReference type="PANTHER" id="PTHR10884">
    <property type="entry name" value="NADH DEHYDROGENASE UBIQUINONE IRON-SULFUR PROTEIN 3"/>
    <property type="match status" value="1"/>
</dbReference>
<feature type="compositionally biased region" description="Polar residues" evidence="9">
    <location>
        <begin position="687"/>
        <end position="696"/>
    </location>
</feature>
<comment type="similarity">
    <text evidence="2 8">Belongs to the complex I 30 kDa subunit family.</text>
</comment>
<dbReference type="GO" id="GO:0005739">
    <property type="term" value="C:mitochondrion"/>
    <property type="evidence" value="ECO:0007669"/>
    <property type="project" value="UniProtKB-SubCell"/>
</dbReference>
<feature type="compositionally biased region" description="Polar residues" evidence="9">
    <location>
        <begin position="883"/>
        <end position="901"/>
    </location>
</feature>
<feature type="region of interest" description="Disordered" evidence="9">
    <location>
        <begin position="217"/>
        <end position="270"/>
    </location>
</feature>
<feature type="compositionally biased region" description="Basic and acidic residues" evidence="9">
    <location>
        <begin position="1114"/>
        <end position="1125"/>
    </location>
</feature>
<feature type="compositionally biased region" description="Polar residues" evidence="9">
    <location>
        <begin position="424"/>
        <end position="433"/>
    </location>
</feature>
<dbReference type="HAMAP" id="MF_01357">
    <property type="entry name" value="NDH1_NuoC"/>
    <property type="match status" value="1"/>
</dbReference>
<dbReference type="InterPro" id="IPR020396">
    <property type="entry name" value="NADH_UbQ_OxRdtase_CS"/>
</dbReference>
<evidence type="ECO:0000313" key="12">
    <source>
        <dbReference type="Proteomes" id="UP000188533"/>
    </source>
</evidence>
<feature type="compositionally biased region" description="Basic and acidic residues" evidence="9">
    <location>
        <begin position="844"/>
        <end position="855"/>
    </location>
</feature>
<evidence type="ECO:0000256" key="2">
    <source>
        <dbReference type="ARBA" id="ARBA00007569"/>
    </source>
</evidence>
<dbReference type="InterPro" id="IPR010218">
    <property type="entry name" value="NADH_DH_suC"/>
</dbReference>
<proteinExistence type="inferred from homology"/>